<evidence type="ECO:0000259" key="4">
    <source>
        <dbReference type="PROSITE" id="PS50026"/>
    </source>
</evidence>
<keyword evidence="1" id="KW-1015">Disulfide bond</keyword>
<keyword evidence="2" id="KW-1133">Transmembrane helix</keyword>
<reference evidence="5" key="1">
    <citation type="submission" date="2013-11" db="EMBL/GenBank/DDBJ databases">
        <authorList>
            <person name="Aslett M."/>
        </authorList>
    </citation>
    <scope>NUCLEOTIDE SEQUENCE [LARGE SCALE GENOMIC DNA]</scope>
    <source>
        <strain evidence="5">Edinburgh</strain>
    </source>
</reference>
<dbReference type="CDD" id="cd00054">
    <property type="entry name" value="EGF_CA"/>
    <property type="match status" value="1"/>
</dbReference>
<feature type="transmembrane region" description="Helical" evidence="2">
    <location>
        <begin position="371"/>
        <end position="389"/>
    </location>
</feature>
<dbReference type="Gene3D" id="2.10.25.10">
    <property type="entry name" value="Laminin"/>
    <property type="match status" value="1"/>
</dbReference>
<comment type="caution">
    <text evidence="1">Lacks conserved residue(s) required for the propagation of feature annotation.</text>
</comment>
<reference evidence="6 7" key="3">
    <citation type="submission" date="2019-12" db="UniProtKB">
        <authorList>
            <consortium name="WormBaseParasite"/>
        </authorList>
    </citation>
    <scope>IDENTIFICATION</scope>
</reference>
<keyword evidence="2" id="KW-0472">Membrane</keyword>
<feature type="chain" id="PRO_5044624240" evidence="3">
    <location>
        <begin position="24"/>
        <end position="392"/>
    </location>
</feature>
<evidence type="ECO:0000313" key="5">
    <source>
        <dbReference type="Proteomes" id="UP000046395"/>
    </source>
</evidence>
<feature type="domain" description="EGF-like" evidence="4">
    <location>
        <begin position="316"/>
        <end position="351"/>
    </location>
</feature>
<keyword evidence="3" id="KW-0732">Signal</keyword>
<dbReference type="InterPro" id="IPR000742">
    <property type="entry name" value="EGF"/>
</dbReference>
<evidence type="ECO:0000256" key="3">
    <source>
        <dbReference type="SAM" id="SignalP"/>
    </source>
</evidence>
<accession>A0A5S6Q208</accession>
<dbReference type="WBParaSite" id="TMUE_2000009544.1">
    <property type="protein sequence ID" value="TMUE_2000009544.1"/>
    <property type="gene ID" value="WBGene00300630"/>
</dbReference>
<dbReference type="WBParaSite" id="TMUE_0000001256.1">
    <property type="protein sequence ID" value="TMUE_0000001256.1"/>
    <property type="gene ID" value="WBGene00297160"/>
</dbReference>
<protein>
    <submittedName>
        <fullName evidence="6 7">EGF-like domain-containing protein</fullName>
    </submittedName>
</protein>
<dbReference type="AlphaFoldDB" id="A0A5S6Q208"/>
<feature type="disulfide bond" evidence="1">
    <location>
        <begin position="341"/>
        <end position="350"/>
    </location>
</feature>
<dbReference type="SMART" id="SM00181">
    <property type="entry name" value="EGF"/>
    <property type="match status" value="1"/>
</dbReference>
<evidence type="ECO:0000256" key="2">
    <source>
        <dbReference type="SAM" id="Phobius"/>
    </source>
</evidence>
<name>A0A5S6Q208_TRIMR</name>
<dbReference type="SUPFAM" id="SSF57196">
    <property type="entry name" value="EGF/Laminin"/>
    <property type="match status" value="1"/>
</dbReference>
<feature type="signal peptide" evidence="3">
    <location>
        <begin position="1"/>
        <end position="23"/>
    </location>
</feature>
<dbReference type="Proteomes" id="UP000046395">
    <property type="component" value="Unassembled WGS sequence"/>
</dbReference>
<dbReference type="Pfam" id="PF00008">
    <property type="entry name" value="EGF"/>
    <property type="match status" value="1"/>
</dbReference>
<reference evidence="5" key="2">
    <citation type="submission" date="2014-03" db="EMBL/GenBank/DDBJ databases">
        <title>The whipworm genome and dual-species transcriptomics of an intimate host-pathogen interaction.</title>
        <authorList>
            <person name="Foth B.J."/>
            <person name="Tsai I.J."/>
            <person name="Reid A.J."/>
            <person name="Bancroft A.J."/>
            <person name="Nichol S."/>
            <person name="Tracey A."/>
            <person name="Holroyd N."/>
            <person name="Cotton J.A."/>
            <person name="Stanley E.J."/>
            <person name="Zarowiecki M."/>
            <person name="Liu J.Z."/>
            <person name="Huckvale T."/>
            <person name="Cooper P.J."/>
            <person name="Grencis R.K."/>
            <person name="Berriman M."/>
        </authorList>
    </citation>
    <scope>NUCLEOTIDE SEQUENCE [LARGE SCALE GENOMIC DNA]</scope>
    <source>
        <strain evidence="5">Edinburgh</strain>
    </source>
</reference>
<keyword evidence="2" id="KW-0812">Transmembrane</keyword>
<evidence type="ECO:0000313" key="6">
    <source>
        <dbReference type="WBParaSite" id="TMUE_0000001256.1"/>
    </source>
</evidence>
<sequence>MVRERRKWQYTTSVLMLLAYAISIELEQDCPHNVPELQKHGYNHGTYNKELAKCLTIVENAQSKKEWFEDDAIKAGILLCENYFPGGLLSLDWNGPLKDSAITILQQNVELNLLIGGIVHGNTSNGTLQLSDESGQTFSITGKTAKDVLRTASLNNMSAPFCLSGSYKKKLQANALRYKLFSCTDHAEWAWDSVICVNNGFRKCNYSREENVRKCAYSGDHKRCCPLRSFYRENSHPMEKLIYPCGNGTHLDCDSECPGYGHSALNELEQRNPTLYGFCGKVETRTVVVPKDDANRNCETGVCCSISSIQIKEKCPCDSVDLCGNGGSCVDDSIKTWHCKCIEGFAGEFCERRLSAAKDTENDDEKRTKRFLKVVAAVILMTSPVLVILRGN</sequence>
<dbReference type="PROSITE" id="PS50026">
    <property type="entry name" value="EGF_3"/>
    <property type="match status" value="1"/>
</dbReference>
<keyword evidence="1" id="KW-0245">EGF-like domain</keyword>
<proteinExistence type="predicted"/>
<evidence type="ECO:0000313" key="7">
    <source>
        <dbReference type="WBParaSite" id="TMUE_2000009544.1"/>
    </source>
</evidence>
<organism evidence="5 6">
    <name type="scientific">Trichuris muris</name>
    <name type="common">Mouse whipworm</name>
    <dbReference type="NCBI Taxonomy" id="70415"/>
    <lineage>
        <taxon>Eukaryota</taxon>
        <taxon>Metazoa</taxon>
        <taxon>Ecdysozoa</taxon>
        <taxon>Nematoda</taxon>
        <taxon>Enoplea</taxon>
        <taxon>Dorylaimia</taxon>
        <taxon>Trichinellida</taxon>
        <taxon>Trichuridae</taxon>
        <taxon>Trichuris</taxon>
    </lineage>
</organism>
<keyword evidence="5" id="KW-1185">Reference proteome</keyword>
<evidence type="ECO:0000256" key="1">
    <source>
        <dbReference type="PROSITE-ProRule" id="PRU00076"/>
    </source>
</evidence>
<dbReference type="PROSITE" id="PS00022">
    <property type="entry name" value="EGF_1"/>
    <property type="match status" value="1"/>
</dbReference>
<dbReference type="PROSITE" id="PS01186">
    <property type="entry name" value="EGF_2"/>
    <property type="match status" value="1"/>
</dbReference>